<dbReference type="Pfam" id="PF13499">
    <property type="entry name" value="EF-hand_7"/>
    <property type="match status" value="2"/>
</dbReference>
<keyword evidence="3" id="KW-0106">Calcium</keyword>
<dbReference type="InterPro" id="IPR043582">
    <property type="entry name" value="CaBP1/2/4/5"/>
</dbReference>
<evidence type="ECO:0000313" key="6">
    <source>
        <dbReference type="EMBL" id="KAJ8410942.1"/>
    </source>
</evidence>
<dbReference type="Proteomes" id="UP001221898">
    <property type="component" value="Unassembled WGS sequence"/>
</dbReference>
<dbReference type="GO" id="GO:0005509">
    <property type="term" value="F:calcium ion binding"/>
    <property type="evidence" value="ECO:0007669"/>
    <property type="project" value="InterPro"/>
</dbReference>
<feature type="domain" description="EF-hand" evidence="5">
    <location>
        <begin position="271"/>
        <end position="303"/>
    </location>
</feature>
<evidence type="ECO:0000259" key="5">
    <source>
        <dbReference type="PROSITE" id="PS50222"/>
    </source>
</evidence>
<protein>
    <recommendedName>
        <fullName evidence="5">EF-hand domain-containing protein</fullName>
    </recommendedName>
</protein>
<reference evidence="6" key="1">
    <citation type="journal article" date="2023" name="Science">
        <title>Genome structures resolve the early diversification of teleost fishes.</title>
        <authorList>
            <person name="Parey E."/>
            <person name="Louis A."/>
            <person name="Montfort J."/>
            <person name="Bouchez O."/>
            <person name="Roques C."/>
            <person name="Iampietro C."/>
            <person name="Lluch J."/>
            <person name="Castinel A."/>
            <person name="Donnadieu C."/>
            <person name="Desvignes T."/>
            <person name="Floi Bucao C."/>
            <person name="Jouanno E."/>
            <person name="Wen M."/>
            <person name="Mejri S."/>
            <person name="Dirks R."/>
            <person name="Jansen H."/>
            <person name="Henkel C."/>
            <person name="Chen W.J."/>
            <person name="Zahm M."/>
            <person name="Cabau C."/>
            <person name="Klopp C."/>
            <person name="Thompson A.W."/>
            <person name="Robinson-Rechavi M."/>
            <person name="Braasch I."/>
            <person name="Lecointre G."/>
            <person name="Bobe J."/>
            <person name="Postlethwait J.H."/>
            <person name="Berthelot C."/>
            <person name="Roest Crollius H."/>
            <person name="Guiguen Y."/>
        </authorList>
    </citation>
    <scope>NUCLEOTIDE SEQUENCE</scope>
    <source>
        <strain evidence="6">NC1722</strain>
    </source>
</reference>
<keyword evidence="2" id="KW-0677">Repeat</keyword>
<evidence type="ECO:0000256" key="4">
    <source>
        <dbReference type="SAM" id="MobiDB-lite"/>
    </source>
</evidence>
<dbReference type="Gene3D" id="1.10.238.10">
    <property type="entry name" value="EF-hand"/>
    <property type="match status" value="2"/>
</dbReference>
<dbReference type="CDD" id="cd00051">
    <property type="entry name" value="EFh"/>
    <property type="match status" value="2"/>
</dbReference>
<dbReference type="AlphaFoldDB" id="A0AAD7SY43"/>
<feature type="compositionally biased region" description="Pro residues" evidence="4">
    <location>
        <begin position="86"/>
        <end position="98"/>
    </location>
</feature>
<comment type="caution">
    <text evidence="6">The sequence shown here is derived from an EMBL/GenBank/DDBJ whole genome shotgun (WGS) entry which is preliminary data.</text>
</comment>
<dbReference type="PANTHER" id="PTHR45917:SF6">
    <property type="entry name" value="CALCIUM-BINDING PROTEIN 4 ISOFORM X1"/>
    <property type="match status" value="1"/>
</dbReference>
<feature type="domain" description="EF-hand" evidence="5">
    <location>
        <begin position="234"/>
        <end position="269"/>
    </location>
</feature>
<dbReference type="SMART" id="SM00054">
    <property type="entry name" value="EFh"/>
    <property type="match status" value="3"/>
</dbReference>
<dbReference type="InterPro" id="IPR002048">
    <property type="entry name" value="EF_hand_dom"/>
</dbReference>
<proteinExistence type="predicted"/>
<keyword evidence="7" id="KW-1185">Reference proteome</keyword>
<keyword evidence="1" id="KW-0479">Metal-binding</keyword>
<dbReference type="FunFam" id="1.10.238.10:FF:000069">
    <property type="entry name" value="calcium-binding protein 1 isoform X1"/>
    <property type="match status" value="1"/>
</dbReference>
<organism evidence="6 7">
    <name type="scientific">Aldrovandia affinis</name>
    <dbReference type="NCBI Taxonomy" id="143900"/>
    <lineage>
        <taxon>Eukaryota</taxon>
        <taxon>Metazoa</taxon>
        <taxon>Chordata</taxon>
        <taxon>Craniata</taxon>
        <taxon>Vertebrata</taxon>
        <taxon>Euteleostomi</taxon>
        <taxon>Actinopterygii</taxon>
        <taxon>Neopterygii</taxon>
        <taxon>Teleostei</taxon>
        <taxon>Notacanthiformes</taxon>
        <taxon>Halosauridae</taxon>
        <taxon>Aldrovandia</taxon>
    </lineage>
</organism>
<evidence type="ECO:0000313" key="7">
    <source>
        <dbReference type="Proteomes" id="UP001221898"/>
    </source>
</evidence>
<sequence length="303" mass="33721">MPVNSTSESASPLFLSLFLSKSPPAKGSIQRHGSSCFTPVPIEHRTALILSHANLPFFFLLASMSQKERIMWEARGGTERLHPAHRTPPPADTSPPRPAAQRGTHPTPLDLGVQQGVSSVPSLPHGHSRTFSENSISMIYAPFLNELFGEDRDLAPAELEELSEAFREFDSDQDGYMNCKDLAECMRAMGYMPNEMELIEIVQHINMKLGGRIDFDDFCDLMGPRMLAETAHMLGVREMKCAFKQFDCDGDGQITFEDLREAVKSLLGQRLKESDVEEILQDIDLNGDGSIDFGEFVMMLSIP</sequence>
<dbReference type="InterPro" id="IPR018247">
    <property type="entry name" value="EF_Hand_1_Ca_BS"/>
</dbReference>
<dbReference type="SUPFAM" id="SSF47473">
    <property type="entry name" value="EF-hand"/>
    <property type="match status" value="1"/>
</dbReference>
<dbReference type="FunFam" id="1.10.238.10:FF:000037">
    <property type="entry name" value="calcium-binding protein 1 isoform X2"/>
    <property type="match status" value="1"/>
</dbReference>
<dbReference type="PROSITE" id="PS00018">
    <property type="entry name" value="EF_HAND_1"/>
    <property type="match status" value="3"/>
</dbReference>
<gene>
    <name evidence="6" type="ORF">AAFF_G00179770</name>
</gene>
<dbReference type="EMBL" id="JAINUG010000024">
    <property type="protein sequence ID" value="KAJ8410942.1"/>
    <property type="molecule type" value="Genomic_DNA"/>
</dbReference>
<dbReference type="PANTHER" id="PTHR45917">
    <property type="entry name" value="CALCIUM-BINDING PROTEIN 1-RELATED"/>
    <property type="match status" value="1"/>
</dbReference>
<name>A0AAD7SY43_9TELE</name>
<dbReference type="GO" id="GO:0005246">
    <property type="term" value="F:calcium channel regulator activity"/>
    <property type="evidence" value="ECO:0007669"/>
    <property type="project" value="TreeGrafter"/>
</dbReference>
<evidence type="ECO:0000256" key="2">
    <source>
        <dbReference type="ARBA" id="ARBA00022737"/>
    </source>
</evidence>
<feature type="region of interest" description="Disordered" evidence="4">
    <location>
        <begin position="80"/>
        <end position="126"/>
    </location>
</feature>
<dbReference type="InterPro" id="IPR011992">
    <property type="entry name" value="EF-hand-dom_pair"/>
</dbReference>
<accession>A0AAD7SY43</accession>
<evidence type="ECO:0000256" key="3">
    <source>
        <dbReference type="ARBA" id="ARBA00022837"/>
    </source>
</evidence>
<feature type="domain" description="EF-hand" evidence="5">
    <location>
        <begin position="157"/>
        <end position="192"/>
    </location>
</feature>
<evidence type="ECO:0000256" key="1">
    <source>
        <dbReference type="ARBA" id="ARBA00022723"/>
    </source>
</evidence>
<dbReference type="GO" id="GO:0005737">
    <property type="term" value="C:cytoplasm"/>
    <property type="evidence" value="ECO:0007669"/>
    <property type="project" value="TreeGrafter"/>
</dbReference>
<dbReference type="PROSITE" id="PS50222">
    <property type="entry name" value="EF_HAND_2"/>
    <property type="match status" value="3"/>
</dbReference>